<dbReference type="RefSeq" id="WP_184132683.1">
    <property type="nucleotide sequence ID" value="NZ_JACHKT010000008.1"/>
</dbReference>
<dbReference type="Proteomes" id="UP000524404">
    <property type="component" value="Unassembled WGS sequence"/>
</dbReference>
<proteinExistence type="predicted"/>
<sequence length="315" mass="36861">MKKLSLNRFWAIEENQHFTRFTKQNIVLALSTSVIYFIWFSQVVPYRPEHSALYFLMLTLFYVSGVTRSFLKAMLPFIIFWILYDSLRIIPNYVVNPVHIKQPYEIEKYLFGVNDNGVRLTLNEYFSKYHTPFLDILSGLFYINWMPVPFLFGIYAFWKDKALIYSFTYCFLFVNLIGFVVYYTYPAAPPWYVAEYGFIEHFNIMGNVGNLKHFDALVGTPIFKGIYEKNANVFAAMPSLHSAYPVIVLYFAAKKRVGYFIVFFVIFCVGIWCSAVYSNHHYVIDVLAGMTCAVLGIVLFNLFVRKPMIKYILPL</sequence>
<evidence type="ECO:0000256" key="3">
    <source>
        <dbReference type="ARBA" id="ARBA00022989"/>
    </source>
</evidence>
<name>A0A841EKZ0_9BACT</name>
<dbReference type="GO" id="GO:0016020">
    <property type="term" value="C:membrane"/>
    <property type="evidence" value="ECO:0007669"/>
    <property type="project" value="UniProtKB-SubCell"/>
</dbReference>
<keyword evidence="2 5" id="KW-0812">Transmembrane</keyword>
<gene>
    <name evidence="7" type="ORF">HNP25_001506</name>
</gene>
<organism evidence="7 8">
    <name type="scientific">Arcicella rosea</name>
    <dbReference type="NCBI Taxonomy" id="502909"/>
    <lineage>
        <taxon>Bacteria</taxon>
        <taxon>Pseudomonadati</taxon>
        <taxon>Bacteroidota</taxon>
        <taxon>Cytophagia</taxon>
        <taxon>Cytophagales</taxon>
        <taxon>Flectobacillaceae</taxon>
        <taxon>Arcicella</taxon>
    </lineage>
</organism>
<protein>
    <submittedName>
        <fullName evidence="7">Membrane-associated phospholipid phosphatase</fullName>
    </submittedName>
</protein>
<feature type="transmembrane region" description="Helical" evidence="5">
    <location>
        <begin position="78"/>
        <end position="95"/>
    </location>
</feature>
<feature type="transmembrane region" description="Helical" evidence="5">
    <location>
        <begin position="164"/>
        <end position="185"/>
    </location>
</feature>
<feature type="domain" description="Inositolphosphotransferase Aur1/Ipt1" evidence="6">
    <location>
        <begin position="130"/>
        <end position="299"/>
    </location>
</feature>
<dbReference type="InterPro" id="IPR026841">
    <property type="entry name" value="Aur1/Ipt1"/>
</dbReference>
<accession>A0A841EKZ0</accession>
<evidence type="ECO:0000256" key="4">
    <source>
        <dbReference type="ARBA" id="ARBA00023136"/>
    </source>
</evidence>
<dbReference type="PANTHER" id="PTHR31310:SF7">
    <property type="entry name" value="PA-PHOSPHATASE RELATED-FAMILY PROTEIN DDB_G0268928"/>
    <property type="match status" value="1"/>
</dbReference>
<evidence type="ECO:0000256" key="5">
    <source>
        <dbReference type="SAM" id="Phobius"/>
    </source>
</evidence>
<comment type="caution">
    <text evidence="7">The sequence shown here is derived from an EMBL/GenBank/DDBJ whole genome shotgun (WGS) entry which is preliminary data.</text>
</comment>
<reference evidence="7 8" key="1">
    <citation type="submission" date="2020-08" db="EMBL/GenBank/DDBJ databases">
        <title>Functional genomics of gut bacteria from endangered species of beetles.</title>
        <authorList>
            <person name="Carlos-Shanley C."/>
        </authorList>
    </citation>
    <scope>NUCLEOTIDE SEQUENCE [LARGE SCALE GENOMIC DNA]</scope>
    <source>
        <strain evidence="7 8">S00070</strain>
    </source>
</reference>
<keyword evidence="3 5" id="KW-1133">Transmembrane helix</keyword>
<dbReference type="EMBL" id="JACHKT010000008">
    <property type="protein sequence ID" value="MBB6002854.1"/>
    <property type="molecule type" value="Genomic_DNA"/>
</dbReference>
<dbReference type="AlphaFoldDB" id="A0A841EKZ0"/>
<feature type="transmembrane region" description="Helical" evidence="5">
    <location>
        <begin position="52"/>
        <end position="71"/>
    </location>
</feature>
<evidence type="ECO:0000256" key="1">
    <source>
        <dbReference type="ARBA" id="ARBA00004141"/>
    </source>
</evidence>
<comment type="subcellular location">
    <subcellularLocation>
        <location evidence="1">Membrane</location>
        <topology evidence="1">Multi-pass membrane protein</topology>
    </subcellularLocation>
</comment>
<feature type="transmembrane region" description="Helical" evidence="5">
    <location>
        <begin position="233"/>
        <end position="252"/>
    </location>
</feature>
<feature type="transmembrane region" description="Helical" evidence="5">
    <location>
        <begin position="136"/>
        <end position="157"/>
    </location>
</feature>
<dbReference type="Pfam" id="PF14378">
    <property type="entry name" value="PAP2_3"/>
    <property type="match status" value="1"/>
</dbReference>
<keyword evidence="8" id="KW-1185">Reference proteome</keyword>
<evidence type="ECO:0000313" key="7">
    <source>
        <dbReference type="EMBL" id="MBB6002854.1"/>
    </source>
</evidence>
<dbReference type="InterPro" id="IPR052185">
    <property type="entry name" value="IPC_Synthase-Related"/>
</dbReference>
<dbReference type="Gene3D" id="1.20.144.10">
    <property type="entry name" value="Phosphatidic acid phosphatase type 2/haloperoxidase"/>
    <property type="match status" value="1"/>
</dbReference>
<feature type="transmembrane region" description="Helical" evidence="5">
    <location>
        <begin position="283"/>
        <end position="304"/>
    </location>
</feature>
<evidence type="ECO:0000256" key="2">
    <source>
        <dbReference type="ARBA" id="ARBA00022692"/>
    </source>
</evidence>
<feature type="transmembrane region" description="Helical" evidence="5">
    <location>
        <begin position="21"/>
        <end position="40"/>
    </location>
</feature>
<keyword evidence="4 5" id="KW-0472">Membrane</keyword>
<evidence type="ECO:0000259" key="6">
    <source>
        <dbReference type="Pfam" id="PF14378"/>
    </source>
</evidence>
<dbReference type="CDD" id="cd03386">
    <property type="entry name" value="PAP2_Aur1_like"/>
    <property type="match status" value="1"/>
</dbReference>
<dbReference type="PANTHER" id="PTHR31310">
    <property type="match status" value="1"/>
</dbReference>
<feature type="transmembrane region" description="Helical" evidence="5">
    <location>
        <begin position="259"/>
        <end position="277"/>
    </location>
</feature>
<evidence type="ECO:0000313" key="8">
    <source>
        <dbReference type="Proteomes" id="UP000524404"/>
    </source>
</evidence>